<keyword evidence="10" id="KW-1185">Reference proteome</keyword>
<evidence type="ECO:0000256" key="4">
    <source>
        <dbReference type="ARBA" id="ARBA00023157"/>
    </source>
</evidence>
<dbReference type="PANTHER" id="PTHR42852">
    <property type="entry name" value="THIOL:DISULFIDE INTERCHANGE PROTEIN DSBE"/>
    <property type="match status" value="1"/>
</dbReference>
<evidence type="ECO:0000256" key="5">
    <source>
        <dbReference type="ARBA" id="ARBA00023284"/>
    </source>
</evidence>
<comment type="subcellular location">
    <subcellularLocation>
        <location evidence="1">Cell envelope</location>
    </subcellularLocation>
</comment>
<protein>
    <submittedName>
        <fullName evidence="9">Cytochrome c biogenesis protein CcmG/thiol:disulfide interchange protein DsbE</fullName>
    </submittedName>
</protein>
<dbReference type="AlphaFoldDB" id="A0A2T5VIA7"/>
<dbReference type="InterPro" id="IPR036249">
    <property type="entry name" value="Thioredoxin-like_sf"/>
</dbReference>
<dbReference type="PROSITE" id="PS51352">
    <property type="entry name" value="THIOREDOXIN_2"/>
    <property type="match status" value="1"/>
</dbReference>
<dbReference type="GO" id="GO:0017004">
    <property type="term" value="P:cytochrome complex assembly"/>
    <property type="evidence" value="ECO:0007669"/>
    <property type="project" value="UniProtKB-KW"/>
</dbReference>
<dbReference type="GO" id="GO:0030288">
    <property type="term" value="C:outer membrane-bounded periplasmic space"/>
    <property type="evidence" value="ECO:0007669"/>
    <property type="project" value="InterPro"/>
</dbReference>
<dbReference type="OrthoDB" id="9799347at2"/>
<comment type="similarity">
    <text evidence="2">Belongs to the thioredoxin family. DsbE subfamily.</text>
</comment>
<feature type="domain" description="Thioredoxin" evidence="8">
    <location>
        <begin position="61"/>
        <end position="219"/>
    </location>
</feature>
<dbReference type="InterPro" id="IPR013740">
    <property type="entry name" value="Redoxin"/>
</dbReference>
<keyword evidence="7" id="KW-1133">Transmembrane helix</keyword>
<keyword evidence="7" id="KW-0812">Transmembrane</keyword>
<accession>A0A2T5VIA7</accession>
<keyword evidence="4" id="KW-1015">Disulfide bond</keyword>
<dbReference type="Pfam" id="PF08534">
    <property type="entry name" value="Redoxin"/>
    <property type="match status" value="1"/>
</dbReference>
<dbReference type="Proteomes" id="UP000244081">
    <property type="component" value="Unassembled WGS sequence"/>
</dbReference>
<dbReference type="SUPFAM" id="SSF52833">
    <property type="entry name" value="Thioredoxin-like"/>
    <property type="match status" value="1"/>
</dbReference>
<evidence type="ECO:0000259" key="8">
    <source>
        <dbReference type="PROSITE" id="PS51352"/>
    </source>
</evidence>
<evidence type="ECO:0000256" key="3">
    <source>
        <dbReference type="ARBA" id="ARBA00022748"/>
    </source>
</evidence>
<gene>
    <name evidence="9" type="ORF">C8N35_1011549</name>
</gene>
<evidence type="ECO:0000256" key="2">
    <source>
        <dbReference type="ARBA" id="ARBA00007758"/>
    </source>
</evidence>
<evidence type="ECO:0000256" key="7">
    <source>
        <dbReference type="SAM" id="Phobius"/>
    </source>
</evidence>
<dbReference type="Gene3D" id="3.40.30.10">
    <property type="entry name" value="Glutaredoxin"/>
    <property type="match status" value="1"/>
</dbReference>
<dbReference type="NCBIfam" id="TIGR00385">
    <property type="entry name" value="dsbE"/>
    <property type="match status" value="1"/>
</dbReference>
<organism evidence="9 10">
    <name type="scientific">Breoghania corrubedonensis</name>
    <dbReference type="NCBI Taxonomy" id="665038"/>
    <lineage>
        <taxon>Bacteria</taxon>
        <taxon>Pseudomonadati</taxon>
        <taxon>Pseudomonadota</taxon>
        <taxon>Alphaproteobacteria</taxon>
        <taxon>Hyphomicrobiales</taxon>
        <taxon>Stappiaceae</taxon>
        <taxon>Breoghania</taxon>
    </lineage>
</organism>
<dbReference type="PANTHER" id="PTHR42852:SF6">
    <property type="entry name" value="THIOL:DISULFIDE INTERCHANGE PROTEIN DSBE"/>
    <property type="match status" value="1"/>
</dbReference>
<evidence type="ECO:0000256" key="6">
    <source>
        <dbReference type="SAM" id="MobiDB-lite"/>
    </source>
</evidence>
<evidence type="ECO:0000256" key="1">
    <source>
        <dbReference type="ARBA" id="ARBA00004196"/>
    </source>
</evidence>
<reference evidence="9 10" key="1">
    <citation type="submission" date="2018-04" db="EMBL/GenBank/DDBJ databases">
        <title>Genomic Encyclopedia of Archaeal and Bacterial Type Strains, Phase II (KMG-II): from individual species to whole genera.</title>
        <authorList>
            <person name="Goeker M."/>
        </authorList>
    </citation>
    <scope>NUCLEOTIDE SEQUENCE [LARGE SCALE GENOMIC DNA]</scope>
    <source>
        <strain evidence="9 10">DSM 23382</strain>
    </source>
</reference>
<feature type="transmembrane region" description="Helical" evidence="7">
    <location>
        <begin position="27"/>
        <end position="47"/>
    </location>
</feature>
<evidence type="ECO:0000313" key="9">
    <source>
        <dbReference type="EMBL" id="PTW63495.1"/>
    </source>
</evidence>
<feature type="region of interest" description="Disordered" evidence="6">
    <location>
        <begin position="1"/>
        <end position="21"/>
    </location>
</feature>
<keyword evidence="3" id="KW-0201">Cytochrome c-type biogenesis</keyword>
<comment type="caution">
    <text evidence="9">The sequence shown here is derived from an EMBL/GenBank/DDBJ whole genome shotgun (WGS) entry which is preliminary data.</text>
</comment>
<name>A0A2T5VIA7_9HYPH</name>
<dbReference type="PROSITE" id="PS00194">
    <property type="entry name" value="THIOREDOXIN_1"/>
    <property type="match status" value="1"/>
</dbReference>
<dbReference type="CDD" id="cd03010">
    <property type="entry name" value="TlpA_like_DsbE"/>
    <property type="match status" value="1"/>
</dbReference>
<dbReference type="InterPro" id="IPR004799">
    <property type="entry name" value="Periplasmic_diS_OxRdtase_DsbE"/>
</dbReference>
<proteinExistence type="inferred from homology"/>
<keyword evidence="7" id="KW-0472">Membrane</keyword>
<evidence type="ECO:0000313" key="10">
    <source>
        <dbReference type="Proteomes" id="UP000244081"/>
    </source>
</evidence>
<dbReference type="InterPro" id="IPR017937">
    <property type="entry name" value="Thioredoxin_CS"/>
</dbReference>
<sequence>MTDTPSSNDKNAAAGKGAAPETPRRRFPVLVLLPLLIFAGLAALFLIQLTIGRAPNEIPSALINRPAPEFELAPLKGLTANGKQVPGFSTADLIDGNGVGPDLANKVTIVSIFASWCVPCREEHPVLETLAERPDIRLVGINYKDKAENALRFLGALGNPYDAVGVDDKGRAAIDWGVYGVPETFVVDRTGRIRYKFIGPLSPKSLRDVLVPKIEAALAEK</sequence>
<keyword evidence="5" id="KW-0676">Redox-active center</keyword>
<dbReference type="EMBL" id="QAYG01000001">
    <property type="protein sequence ID" value="PTW63495.1"/>
    <property type="molecule type" value="Genomic_DNA"/>
</dbReference>
<dbReference type="RefSeq" id="WP_107988916.1">
    <property type="nucleotide sequence ID" value="NZ_QAYG01000001.1"/>
</dbReference>
<dbReference type="InterPro" id="IPR013766">
    <property type="entry name" value="Thioredoxin_domain"/>
</dbReference>
<feature type="compositionally biased region" description="Low complexity" evidence="6">
    <location>
        <begin position="8"/>
        <end position="19"/>
    </location>
</feature>
<dbReference type="InterPro" id="IPR050553">
    <property type="entry name" value="Thioredoxin_ResA/DsbE_sf"/>
</dbReference>
<dbReference type="GO" id="GO:0015036">
    <property type="term" value="F:disulfide oxidoreductase activity"/>
    <property type="evidence" value="ECO:0007669"/>
    <property type="project" value="InterPro"/>
</dbReference>